<name>A0ABW0W2E9_9BACL</name>
<dbReference type="Pfam" id="PF01047">
    <property type="entry name" value="MarR"/>
    <property type="match status" value="1"/>
</dbReference>
<protein>
    <submittedName>
        <fullName evidence="5">MarR family winged helix-turn-helix transcriptional regulator</fullName>
    </submittedName>
</protein>
<dbReference type="Proteomes" id="UP001596047">
    <property type="component" value="Unassembled WGS sequence"/>
</dbReference>
<dbReference type="InterPro" id="IPR039422">
    <property type="entry name" value="MarR/SlyA-like"/>
</dbReference>
<dbReference type="Gene3D" id="1.10.10.10">
    <property type="entry name" value="Winged helix-like DNA-binding domain superfamily/Winged helix DNA-binding domain"/>
    <property type="match status" value="1"/>
</dbReference>
<dbReference type="PROSITE" id="PS01117">
    <property type="entry name" value="HTH_MARR_1"/>
    <property type="match status" value="1"/>
</dbReference>
<dbReference type="InterPro" id="IPR036388">
    <property type="entry name" value="WH-like_DNA-bd_sf"/>
</dbReference>
<keyword evidence="3" id="KW-0804">Transcription</keyword>
<feature type="domain" description="HTH marR-type" evidence="4">
    <location>
        <begin position="1"/>
        <end position="138"/>
    </location>
</feature>
<keyword evidence="1" id="KW-0805">Transcription regulation</keyword>
<proteinExistence type="predicted"/>
<keyword evidence="2" id="KW-0238">DNA-binding</keyword>
<dbReference type="PANTHER" id="PTHR33164:SF99">
    <property type="entry name" value="MARR FAMILY REGULATORY PROTEIN"/>
    <property type="match status" value="1"/>
</dbReference>
<evidence type="ECO:0000259" key="4">
    <source>
        <dbReference type="PROSITE" id="PS50995"/>
    </source>
</evidence>
<evidence type="ECO:0000256" key="3">
    <source>
        <dbReference type="ARBA" id="ARBA00023163"/>
    </source>
</evidence>
<dbReference type="InterPro" id="IPR000835">
    <property type="entry name" value="HTH_MarR-typ"/>
</dbReference>
<dbReference type="InterPro" id="IPR023187">
    <property type="entry name" value="Tscrpt_reg_MarR-type_CS"/>
</dbReference>
<comment type="caution">
    <text evidence="5">The sequence shown here is derived from an EMBL/GenBank/DDBJ whole genome shotgun (WGS) entry which is preliminary data.</text>
</comment>
<keyword evidence="6" id="KW-1185">Reference proteome</keyword>
<dbReference type="RefSeq" id="WP_379190983.1">
    <property type="nucleotide sequence ID" value="NZ_JBHSOW010000095.1"/>
</dbReference>
<dbReference type="EMBL" id="JBHSOW010000095">
    <property type="protein sequence ID" value="MFC5652348.1"/>
    <property type="molecule type" value="Genomic_DNA"/>
</dbReference>
<dbReference type="PROSITE" id="PS50995">
    <property type="entry name" value="HTH_MARR_2"/>
    <property type="match status" value="1"/>
</dbReference>
<dbReference type="PANTHER" id="PTHR33164">
    <property type="entry name" value="TRANSCRIPTIONAL REGULATOR, MARR FAMILY"/>
    <property type="match status" value="1"/>
</dbReference>
<dbReference type="SUPFAM" id="SSF46785">
    <property type="entry name" value="Winged helix' DNA-binding domain"/>
    <property type="match status" value="1"/>
</dbReference>
<dbReference type="SMART" id="SM00347">
    <property type="entry name" value="HTH_MARR"/>
    <property type="match status" value="1"/>
</dbReference>
<accession>A0ABW0W2E9</accession>
<dbReference type="InterPro" id="IPR036390">
    <property type="entry name" value="WH_DNA-bd_sf"/>
</dbReference>
<reference evidence="6" key="1">
    <citation type="journal article" date="2019" name="Int. J. Syst. Evol. Microbiol.">
        <title>The Global Catalogue of Microorganisms (GCM) 10K type strain sequencing project: providing services to taxonomists for standard genome sequencing and annotation.</title>
        <authorList>
            <consortium name="The Broad Institute Genomics Platform"/>
            <consortium name="The Broad Institute Genome Sequencing Center for Infectious Disease"/>
            <person name="Wu L."/>
            <person name="Ma J."/>
        </authorList>
    </citation>
    <scope>NUCLEOTIDE SEQUENCE [LARGE SCALE GENOMIC DNA]</scope>
    <source>
        <strain evidence="6">CGMCC 1.3240</strain>
    </source>
</reference>
<evidence type="ECO:0000313" key="5">
    <source>
        <dbReference type="EMBL" id="MFC5652348.1"/>
    </source>
</evidence>
<evidence type="ECO:0000256" key="2">
    <source>
        <dbReference type="ARBA" id="ARBA00023125"/>
    </source>
</evidence>
<dbReference type="PRINTS" id="PR00598">
    <property type="entry name" value="HTHMARR"/>
</dbReference>
<evidence type="ECO:0000313" key="6">
    <source>
        <dbReference type="Proteomes" id="UP001596047"/>
    </source>
</evidence>
<evidence type="ECO:0000256" key="1">
    <source>
        <dbReference type="ARBA" id="ARBA00023015"/>
    </source>
</evidence>
<gene>
    <name evidence="5" type="ORF">ACFPYJ_25190</name>
</gene>
<sequence>MAYNTELLDVAGLFRTLIKNMTQEWNKHMSYGLSYTQFKVLFKLHSCGSLKVSELAESLGLTSGAITGISDKMIAEGYVERSRAEDDRRVVYIEITSKGEQMLDRVLNDQKDTMTAFFDRLPAEDIQHLKRIFAKMLERINE</sequence>
<organism evidence="5 6">
    <name type="scientific">Paenibacillus solisilvae</name>
    <dbReference type="NCBI Taxonomy" id="2486751"/>
    <lineage>
        <taxon>Bacteria</taxon>
        <taxon>Bacillati</taxon>
        <taxon>Bacillota</taxon>
        <taxon>Bacilli</taxon>
        <taxon>Bacillales</taxon>
        <taxon>Paenibacillaceae</taxon>
        <taxon>Paenibacillus</taxon>
    </lineage>
</organism>